<comment type="similarity">
    <text evidence="9">Belongs to the PP2C family.</text>
</comment>
<dbReference type="InterPro" id="IPR000222">
    <property type="entry name" value="PP2C_BS"/>
</dbReference>
<dbReference type="AlphaFoldDB" id="A0A9Q0GMC2"/>
<dbReference type="FunFam" id="3.60.40.10:FF:000079">
    <property type="entry name" value="Probable protein phosphatase 2C 74"/>
    <property type="match status" value="1"/>
</dbReference>
<keyword evidence="7 9" id="KW-0904">Protein phosphatase</keyword>
<evidence type="ECO:0000256" key="2">
    <source>
        <dbReference type="ARBA" id="ARBA00001946"/>
    </source>
</evidence>
<name>A0A9Q0GMC2_9MAGN</name>
<dbReference type="SUPFAM" id="SSF81606">
    <property type="entry name" value="PP2C-like"/>
    <property type="match status" value="1"/>
</dbReference>
<evidence type="ECO:0000313" key="11">
    <source>
        <dbReference type="EMBL" id="KAJ4950278.1"/>
    </source>
</evidence>
<comment type="cofactor">
    <cofactor evidence="2">
        <name>Mg(2+)</name>
        <dbReference type="ChEBI" id="CHEBI:18420"/>
    </cofactor>
</comment>
<dbReference type="InterPro" id="IPR036457">
    <property type="entry name" value="PPM-type-like_dom_sf"/>
</dbReference>
<comment type="cofactor">
    <cofactor evidence="1">
        <name>Mn(2+)</name>
        <dbReference type="ChEBI" id="CHEBI:29035"/>
    </cofactor>
</comment>
<dbReference type="GO" id="GO:0046872">
    <property type="term" value="F:metal ion binding"/>
    <property type="evidence" value="ECO:0007669"/>
    <property type="project" value="UniProtKB-KW"/>
</dbReference>
<sequence length="421" mass="47286">MIHLEEFLWCFSIISFSFQLLHQSIKAFYKTLTCNSYSSSSPPTLPWMHFCSPLPVLKDWNHALKKNYDGSPSDSSVYLVSKRLVFASVEEDLKVTKLDNMTSENLSKSREVKVSATRGWKRPARIIIPESPVCDFGDVVEVLDEKDFEVEGRDFFLASRRGRRRVMEDGYSVVTDIFGDPKQALFGVFDGHGGRAAVDYAVENLGKNIVVAIGEVGKAEEELEQAIRKSYLITDKAFLKTGQCSGACAATVLLKDGELYAANAGDCRVVLSRKGVVDALTSDHHVSREDERFRIQNLGGYVNCRNGVWRAQDSLAVSRAIGDQNLKEWIISEPEIKKLRLTSDCEYLIMASDGLWNKVNNQEAVDIVSRHKITIESCKKLVDLSTSRGNKDDAMVMVVNLQNFMRENKDVKEISHPVQKV</sequence>
<keyword evidence="6" id="KW-0460">Magnesium</keyword>
<keyword evidence="8" id="KW-0464">Manganese</keyword>
<dbReference type="EC" id="3.1.3.16" evidence="3"/>
<dbReference type="GO" id="GO:0004722">
    <property type="term" value="F:protein serine/threonine phosphatase activity"/>
    <property type="evidence" value="ECO:0007669"/>
    <property type="project" value="UniProtKB-EC"/>
</dbReference>
<dbReference type="PANTHER" id="PTHR47992">
    <property type="entry name" value="PROTEIN PHOSPHATASE"/>
    <property type="match status" value="1"/>
</dbReference>
<dbReference type="Pfam" id="PF00481">
    <property type="entry name" value="PP2C"/>
    <property type="match status" value="1"/>
</dbReference>
<dbReference type="SMART" id="SM00332">
    <property type="entry name" value="PP2Cc"/>
    <property type="match status" value="1"/>
</dbReference>
<evidence type="ECO:0000313" key="12">
    <source>
        <dbReference type="Proteomes" id="UP001141806"/>
    </source>
</evidence>
<dbReference type="Gene3D" id="3.60.40.10">
    <property type="entry name" value="PPM-type phosphatase domain"/>
    <property type="match status" value="1"/>
</dbReference>
<dbReference type="InterPro" id="IPR001932">
    <property type="entry name" value="PPM-type_phosphatase-like_dom"/>
</dbReference>
<dbReference type="OrthoDB" id="10264738at2759"/>
<accession>A0A9Q0GMC2</accession>
<dbReference type="CDD" id="cd00143">
    <property type="entry name" value="PP2Cc"/>
    <property type="match status" value="1"/>
</dbReference>
<evidence type="ECO:0000259" key="10">
    <source>
        <dbReference type="PROSITE" id="PS51746"/>
    </source>
</evidence>
<dbReference type="PROSITE" id="PS51746">
    <property type="entry name" value="PPM_2"/>
    <property type="match status" value="1"/>
</dbReference>
<comment type="caution">
    <text evidence="11">The sequence shown here is derived from an EMBL/GenBank/DDBJ whole genome shotgun (WGS) entry which is preliminary data.</text>
</comment>
<gene>
    <name evidence="11" type="ORF">NE237_027110</name>
</gene>
<feature type="domain" description="PPM-type phosphatase" evidence="10">
    <location>
        <begin position="154"/>
        <end position="401"/>
    </location>
</feature>
<evidence type="ECO:0000256" key="6">
    <source>
        <dbReference type="ARBA" id="ARBA00022842"/>
    </source>
</evidence>
<dbReference type="Proteomes" id="UP001141806">
    <property type="component" value="Unassembled WGS sequence"/>
</dbReference>
<dbReference type="InterPro" id="IPR015655">
    <property type="entry name" value="PP2C"/>
</dbReference>
<evidence type="ECO:0000256" key="9">
    <source>
        <dbReference type="RuleBase" id="RU003465"/>
    </source>
</evidence>
<proteinExistence type="inferred from homology"/>
<dbReference type="EMBL" id="JAMYWD010000012">
    <property type="protein sequence ID" value="KAJ4950278.1"/>
    <property type="molecule type" value="Genomic_DNA"/>
</dbReference>
<evidence type="ECO:0000256" key="5">
    <source>
        <dbReference type="ARBA" id="ARBA00022801"/>
    </source>
</evidence>
<evidence type="ECO:0000256" key="7">
    <source>
        <dbReference type="ARBA" id="ARBA00022912"/>
    </source>
</evidence>
<organism evidence="11 12">
    <name type="scientific">Protea cynaroides</name>
    <dbReference type="NCBI Taxonomy" id="273540"/>
    <lineage>
        <taxon>Eukaryota</taxon>
        <taxon>Viridiplantae</taxon>
        <taxon>Streptophyta</taxon>
        <taxon>Embryophyta</taxon>
        <taxon>Tracheophyta</taxon>
        <taxon>Spermatophyta</taxon>
        <taxon>Magnoliopsida</taxon>
        <taxon>Proteales</taxon>
        <taxon>Proteaceae</taxon>
        <taxon>Protea</taxon>
    </lineage>
</organism>
<keyword evidence="4" id="KW-0479">Metal-binding</keyword>
<evidence type="ECO:0000256" key="1">
    <source>
        <dbReference type="ARBA" id="ARBA00001936"/>
    </source>
</evidence>
<evidence type="ECO:0000256" key="8">
    <source>
        <dbReference type="ARBA" id="ARBA00023211"/>
    </source>
</evidence>
<evidence type="ECO:0000256" key="4">
    <source>
        <dbReference type="ARBA" id="ARBA00022723"/>
    </source>
</evidence>
<reference evidence="11" key="1">
    <citation type="journal article" date="2023" name="Plant J.">
        <title>The genome of the king protea, Protea cynaroides.</title>
        <authorList>
            <person name="Chang J."/>
            <person name="Duong T.A."/>
            <person name="Schoeman C."/>
            <person name="Ma X."/>
            <person name="Roodt D."/>
            <person name="Barker N."/>
            <person name="Li Z."/>
            <person name="Van de Peer Y."/>
            <person name="Mizrachi E."/>
        </authorList>
    </citation>
    <scope>NUCLEOTIDE SEQUENCE</scope>
    <source>
        <tissue evidence="11">Young leaves</tissue>
    </source>
</reference>
<evidence type="ECO:0000256" key="3">
    <source>
        <dbReference type="ARBA" id="ARBA00013081"/>
    </source>
</evidence>
<keyword evidence="12" id="KW-1185">Reference proteome</keyword>
<keyword evidence="5 9" id="KW-0378">Hydrolase</keyword>
<dbReference type="PROSITE" id="PS01032">
    <property type="entry name" value="PPM_1"/>
    <property type="match status" value="1"/>
</dbReference>
<protein>
    <recommendedName>
        <fullName evidence="3">protein-serine/threonine phosphatase</fullName>
        <ecNumber evidence="3">3.1.3.16</ecNumber>
    </recommendedName>
</protein>